<gene>
    <name evidence="2" type="ORF">GKE90_07345</name>
    <name evidence="1" type="ORF">PNE06_04265</name>
</gene>
<dbReference type="InterPro" id="IPR056076">
    <property type="entry name" value="DUF7659"/>
</dbReference>
<reference evidence="2 3" key="1">
    <citation type="journal article" date="2019" name="Nat. Med.">
        <title>A library of human gut bacterial isolates paired with longitudinal multiomics data enables mechanistic microbiome research.</title>
        <authorList>
            <person name="Poyet M."/>
            <person name="Groussin M."/>
            <person name="Gibbons S.M."/>
            <person name="Avila-Pacheco J."/>
            <person name="Jiang X."/>
            <person name="Kearney S.M."/>
            <person name="Perrotta A.R."/>
            <person name="Berdy B."/>
            <person name="Zhao S."/>
            <person name="Lieberman T.D."/>
            <person name="Swanson P.K."/>
            <person name="Smith M."/>
            <person name="Roesemann S."/>
            <person name="Alexander J.E."/>
            <person name="Rich S.A."/>
            <person name="Livny J."/>
            <person name="Vlamakis H."/>
            <person name="Clish C."/>
            <person name="Bullock K."/>
            <person name="Deik A."/>
            <person name="Scott J."/>
            <person name="Pierce K.A."/>
            <person name="Xavier R.J."/>
            <person name="Alm E.J."/>
        </authorList>
    </citation>
    <scope>NUCLEOTIDE SEQUENCE [LARGE SCALE GENOMIC DNA]</scope>
    <source>
        <strain evidence="2 3">BIOML-A5</strain>
    </source>
</reference>
<evidence type="ECO:0000313" key="1">
    <source>
        <dbReference type="EMBL" id="MDB7932282.1"/>
    </source>
</evidence>
<comment type="caution">
    <text evidence="2">The sequence shown here is derived from an EMBL/GenBank/DDBJ whole genome shotgun (WGS) entry which is preliminary data.</text>
</comment>
<dbReference type="Pfam" id="PF24692">
    <property type="entry name" value="DUF7659"/>
    <property type="match status" value="1"/>
</dbReference>
<dbReference type="RefSeq" id="WP_131971159.1">
    <property type="nucleotide sequence ID" value="NZ_BAABXT010000001.1"/>
</dbReference>
<dbReference type="EMBL" id="JAQLWV010000004">
    <property type="protein sequence ID" value="MDB7932282.1"/>
    <property type="molecule type" value="Genomic_DNA"/>
</dbReference>
<evidence type="ECO:0000313" key="3">
    <source>
        <dbReference type="Proteomes" id="UP000429811"/>
    </source>
</evidence>
<protein>
    <submittedName>
        <fullName evidence="2">Uncharacterized protein</fullName>
    </submittedName>
</protein>
<evidence type="ECO:0000313" key="2">
    <source>
        <dbReference type="EMBL" id="MSB48516.1"/>
    </source>
</evidence>
<dbReference type="AlphaFoldDB" id="A0A6I2RFM4"/>
<organism evidence="2 3">
    <name type="scientific">Flavonifractor plautii</name>
    <name type="common">Fusobacterium plautii</name>
    <dbReference type="NCBI Taxonomy" id="292800"/>
    <lineage>
        <taxon>Bacteria</taxon>
        <taxon>Bacillati</taxon>
        <taxon>Bacillota</taxon>
        <taxon>Clostridia</taxon>
        <taxon>Eubacteriales</taxon>
        <taxon>Oscillospiraceae</taxon>
        <taxon>Flavonifractor</taxon>
    </lineage>
</organism>
<name>A0A6I2RFM4_FLAPL</name>
<reference evidence="1" key="2">
    <citation type="submission" date="2023-01" db="EMBL/GenBank/DDBJ databases">
        <title>Human gut microbiome strain richness.</title>
        <authorList>
            <person name="Chen-Liaw A."/>
        </authorList>
    </citation>
    <scope>NUCLEOTIDE SEQUENCE</scope>
    <source>
        <strain evidence="1">1001287st1_F4_1001285I_161205</strain>
    </source>
</reference>
<accession>A0A6I2RFM4</accession>
<dbReference type="Proteomes" id="UP000429811">
    <property type="component" value="Unassembled WGS sequence"/>
</dbReference>
<sequence length="277" mass="30968">MKHEGMAGANLLWLADALAVDGPALARMDISIEEDVALCEQTLRLIGKACPAATRYAGESLETFLQEKMAEKTSGVPKKRHEDNTALLLCSLLELAALLSGTDRQTVVQLIGFVEKWPEQYLWNPTEPVNDGSEKRRPITYKELKQRQQAEVSAFPMAFAFGARQFEEGMKKLGLEPSEREKIVSIGGGGFIRKDDQEALMEMFRQHKRQRKIAAAADKTGNGYLLEMFRYELANHEYGYTRDPEPALDALGLTEQEIAGDKRLCAAYLTARRQEAA</sequence>
<dbReference type="EMBL" id="WKPO01000008">
    <property type="protein sequence ID" value="MSB48516.1"/>
    <property type="molecule type" value="Genomic_DNA"/>
</dbReference>
<dbReference type="Proteomes" id="UP001211173">
    <property type="component" value="Unassembled WGS sequence"/>
</dbReference>
<proteinExistence type="predicted"/>